<feature type="transmembrane region" description="Helical" evidence="1">
    <location>
        <begin position="55"/>
        <end position="75"/>
    </location>
</feature>
<reference evidence="2" key="1">
    <citation type="journal article" date="2014" name="Int. J. Syst. Evol. Microbiol.">
        <title>Complete genome of a new Firmicutes species belonging to the dominant human colonic microbiota ('Ruminococcus bicirculans') reveals two chromosomes and a selective capacity to utilize plant glucans.</title>
        <authorList>
            <consortium name="NISC Comparative Sequencing Program"/>
            <person name="Wegmann U."/>
            <person name="Louis P."/>
            <person name="Goesmann A."/>
            <person name="Henrissat B."/>
            <person name="Duncan S.H."/>
            <person name="Flint H.J."/>
        </authorList>
    </citation>
    <scope>NUCLEOTIDE SEQUENCE</scope>
    <source>
        <strain evidence="2">NBRC 108216</strain>
    </source>
</reference>
<evidence type="ECO:0000256" key="1">
    <source>
        <dbReference type="SAM" id="Phobius"/>
    </source>
</evidence>
<feature type="transmembrane region" description="Helical" evidence="1">
    <location>
        <begin position="7"/>
        <end position="27"/>
    </location>
</feature>
<proteinExistence type="predicted"/>
<evidence type="ECO:0000313" key="3">
    <source>
        <dbReference type="Proteomes" id="UP001161390"/>
    </source>
</evidence>
<feature type="transmembrane region" description="Helical" evidence="1">
    <location>
        <begin position="82"/>
        <end position="101"/>
    </location>
</feature>
<protein>
    <recommendedName>
        <fullName evidence="4">Sugar transporter</fullName>
    </recommendedName>
</protein>
<dbReference type="RefSeq" id="WP_284373923.1">
    <property type="nucleotide sequence ID" value="NZ_BSNJ01000007.1"/>
</dbReference>
<accession>A0ABQ5V2Y5</accession>
<name>A0ABQ5V2Y5_9PROT</name>
<comment type="caution">
    <text evidence="2">The sequence shown here is derived from an EMBL/GenBank/DDBJ whole genome shotgun (WGS) entry which is preliminary data.</text>
</comment>
<keyword evidence="1" id="KW-0812">Transmembrane</keyword>
<sequence>MKKLPVWFWVVGALFLIWNAFGCYVYLVDMRASDAVYLERYGEDMLAARALYPTWATAFYALAVWSGLLASLLLLLRRKWCVPLFMLSLVAAIICFIPNFTDAALQQLTGSTYWVMPVVVVIIGVVQIWFSRRESAKGTLR</sequence>
<feature type="transmembrane region" description="Helical" evidence="1">
    <location>
        <begin position="113"/>
        <end position="131"/>
    </location>
</feature>
<keyword evidence="1" id="KW-0472">Membrane</keyword>
<evidence type="ECO:0000313" key="2">
    <source>
        <dbReference type="EMBL" id="GLQ21888.1"/>
    </source>
</evidence>
<reference evidence="2" key="2">
    <citation type="submission" date="2023-01" db="EMBL/GenBank/DDBJ databases">
        <title>Draft genome sequence of Algimonas porphyrae strain NBRC 108216.</title>
        <authorList>
            <person name="Sun Q."/>
            <person name="Mori K."/>
        </authorList>
    </citation>
    <scope>NUCLEOTIDE SEQUENCE</scope>
    <source>
        <strain evidence="2">NBRC 108216</strain>
    </source>
</reference>
<keyword evidence="1" id="KW-1133">Transmembrane helix</keyword>
<dbReference type="Proteomes" id="UP001161390">
    <property type="component" value="Unassembled WGS sequence"/>
</dbReference>
<dbReference type="EMBL" id="BSNJ01000007">
    <property type="protein sequence ID" value="GLQ21888.1"/>
    <property type="molecule type" value="Genomic_DNA"/>
</dbReference>
<keyword evidence="3" id="KW-1185">Reference proteome</keyword>
<gene>
    <name evidence="2" type="ORF">GCM10007854_28430</name>
</gene>
<evidence type="ECO:0008006" key="4">
    <source>
        <dbReference type="Google" id="ProtNLM"/>
    </source>
</evidence>
<organism evidence="2 3">
    <name type="scientific">Algimonas porphyrae</name>
    <dbReference type="NCBI Taxonomy" id="1128113"/>
    <lineage>
        <taxon>Bacteria</taxon>
        <taxon>Pseudomonadati</taxon>
        <taxon>Pseudomonadota</taxon>
        <taxon>Alphaproteobacteria</taxon>
        <taxon>Maricaulales</taxon>
        <taxon>Robiginitomaculaceae</taxon>
        <taxon>Algimonas</taxon>
    </lineage>
</organism>